<dbReference type="Pfam" id="PF06280">
    <property type="entry name" value="fn3_5"/>
    <property type="match status" value="1"/>
</dbReference>
<evidence type="ECO:0000256" key="13">
    <source>
        <dbReference type="SAM" id="MobiDB-lite"/>
    </source>
</evidence>
<evidence type="ECO:0000313" key="17">
    <source>
        <dbReference type="Proteomes" id="UP000886847"/>
    </source>
</evidence>
<keyword evidence="7" id="KW-0378">Hydrolase</keyword>
<evidence type="ECO:0000256" key="1">
    <source>
        <dbReference type="ARBA" id="ARBA00000481"/>
    </source>
</evidence>
<evidence type="ECO:0000256" key="6">
    <source>
        <dbReference type="ARBA" id="ARBA00022729"/>
    </source>
</evidence>
<dbReference type="InterPro" id="IPR010435">
    <property type="entry name" value="C5a/SBT2-like_Fn3"/>
</dbReference>
<dbReference type="EMBL" id="DXEW01000020">
    <property type="protein sequence ID" value="HIX50403.1"/>
    <property type="molecule type" value="Genomic_DNA"/>
</dbReference>
<evidence type="ECO:0000256" key="2">
    <source>
        <dbReference type="ARBA" id="ARBA00006865"/>
    </source>
</evidence>
<accession>A0A9D1W0R1</accession>
<dbReference type="GO" id="GO:0004252">
    <property type="term" value="F:serine-type endopeptidase activity"/>
    <property type="evidence" value="ECO:0007669"/>
    <property type="project" value="InterPro"/>
</dbReference>
<reference evidence="16" key="1">
    <citation type="journal article" date="2021" name="PeerJ">
        <title>Extensive microbial diversity within the chicken gut microbiome revealed by metagenomics and culture.</title>
        <authorList>
            <person name="Gilroy R."/>
            <person name="Ravi A."/>
            <person name="Getino M."/>
            <person name="Pursley I."/>
            <person name="Horton D.L."/>
            <person name="Alikhan N.F."/>
            <person name="Baker D."/>
            <person name="Gharbi K."/>
            <person name="Hall N."/>
            <person name="Watson M."/>
            <person name="Adriaenssens E.M."/>
            <person name="Foster-Nyarko E."/>
            <person name="Jarju S."/>
            <person name="Secka A."/>
            <person name="Antonio M."/>
            <person name="Oren A."/>
            <person name="Chaudhuri R.R."/>
            <person name="La Ragione R."/>
            <person name="Hildebrand F."/>
            <person name="Pallen M.J."/>
        </authorList>
    </citation>
    <scope>NUCLEOTIDE SEQUENCE</scope>
    <source>
        <strain evidence="16">2189</strain>
    </source>
</reference>
<dbReference type="GO" id="GO:0016020">
    <property type="term" value="C:membrane"/>
    <property type="evidence" value="ECO:0007669"/>
    <property type="project" value="InterPro"/>
</dbReference>
<name>A0A9D1W0R1_9FIRM</name>
<evidence type="ECO:0000256" key="11">
    <source>
        <dbReference type="ARBA" id="ARBA00031665"/>
    </source>
</evidence>
<keyword evidence="6 14" id="KW-0732">Signal</keyword>
<dbReference type="CDD" id="cd02175">
    <property type="entry name" value="GH16_lichenase"/>
    <property type="match status" value="1"/>
</dbReference>
<keyword evidence="8" id="KW-0326">Glycosidase</keyword>
<feature type="active site" description="Nucleophile" evidence="12">
    <location>
        <position position="156"/>
    </location>
</feature>
<evidence type="ECO:0000256" key="12">
    <source>
        <dbReference type="PIRSR" id="PIRSR608264-1"/>
    </source>
</evidence>
<dbReference type="EC" id="3.2.1.73" evidence="4"/>
<dbReference type="GO" id="GO:0042972">
    <property type="term" value="F:licheninase activity"/>
    <property type="evidence" value="ECO:0007669"/>
    <property type="project" value="UniProtKB-EC"/>
</dbReference>
<evidence type="ECO:0000256" key="5">
    <source>
        <dbReference type="ARBA" id="ARBA00014569"/>
    </source>
</evidence>
<dbReference type="PROSITE" id="PS51762">
    <property type="entry name" value="GH16_2"/>
    <property type="match status" value="1"/>
</dbReference>
<dbReference type="PANTHER" id="PTHR31062">
    <property type="entry name" value="XYLOGLUCAN ENDOTRANSGLUCOSYLASE/HYDROLASE PROTEIN 8-RELATED"/>
    <property type="match status" value="1"/>
</dbReference>
<dbReference type="InterPro" id="IPR008263">
    <property type="entry name" value="GH16_AS"/>
</dbReference>
<dbReference type="InterPro" id="IPR008264">
    <property type="entry name" value="Beta_glucanase"/>
</dbReference>
<evidence type="ECO:0000259" key="15">
    <source>
        <dbReference type="PROSITE" id="PS51762"/>
    </source>
</evidence>
<feature type="compositionally biased region" description="Acidic residues" evidence="13">
    <location>
        <begin position="852"/>
        <end position="861"/>
    </location>
</feature>
<evidence type="ECO:0000256" key="8">
    <source>
        <dbReference type="ARBA" id="ARBA00023295"/>
    </source>
</evidence>
<feature type="chain" id="PRO_5038822089" description="Beta-glucanase" evidence="14">
    <location>
        <begin position="28"/>
        <end position="868"/>
    </location>
</feature>
<dbReference type="InterPro" id="IPR013320">
    <property type="entry name" value="ConA-like_dom_sf"/>
</dbReference>
<feature type="compositionally biased region" description="Acidic residues" evidence="13">
    <location>
        <begin position="640"/>
        <end position="682"/>
    </location>
</feature>
<comment type="similarity">
    <text evidence="2">Belongs to the glycosyl hydrolase 16 family.</text>
</comment>
<feature type="region of interest" description="Disordered" evidence="13">
    <location>
        <begin position="846"/>
        <end position="868"/>
    </location>
</feature>
<dbReference type="PROSITE" id="PS01034">
    <property type="entry name" value="GH16_1"/>
    <property type="match status" value="1"/>
</dbReference>
<dbReference type="Proteomes" id="UP000886847">
    <property type="component" value="Unassembled WGS sequence"/>
</dbReference>
<evidence type="ECO:0000256" key="7">
    <source>
        <dbReference type="ARBA" id="ARBA00022801"/>
    </source>
</evidence>
<dbReference type="PRINTS" id="PR00737">
    <property type="entry name" value="GLHYDRLASE16"/>
</dbReference>
<feature type="region of interest" description="Disordered" evidence="13">
    <location>
        <begin position="630"/>
        <end position="693"/>
    </location>
</feature>
<evidence type="ECO:0000256" key="9">
    <source>
        <dbReference type="ARBA" id="ARBA00029722"/>
    </source>
</evidence>
<evidence type="ECO:0000256" key="14">
    <source>
        <dbReference type="SAM" id="SignalP"/>
    </source>
</evidence>
<evidence type="ECO:0000256" key="10">
    <source>
        <dbReference type="ARBA" id="ARBA00029771"/>
    </source>
</evidence>
<protein>
    <recommendedName>
        <fullName evidence="5">Beta-glucanase</fullName>
        <ecNumber evidence="4">3.2.1.73</ecNumber>
    </recommendedName>
    <alternativeName>
        <fullName evidence="11">1,3-1,4-beta-D-glucan 4-glucanohydrolase</fullName>
    </alternativeName>
    <alternativeName>
        <fullName evidence="10">Endo-beta-1,3-1,4 glucanase</fullName>
    </alternativeName>
    <alternativeName>
        <fullName evidence="9">Lichenase</fullName>
    </alternativeName>
</protein>
<proteinExistence type="inferred from homology"/>
<dbReference type="Pfam" id="PF00722">
    <property type="entry name" value="Glyco_hydro_16"/>
    <property type="match status" value="1"/>
</dbReference>
<sequence length="868" mass="93180">MKSKTKKLLAIGLSLALAAGCTMVLSACDPEEEPPVLTDEPLAGETVADFTQGESERFFSSDGWTNGSVFNTWWSGSNVLYEDGVMQLTIDENPDGSEENNNEYFGGEARSHEWYGYGDFEVRMKPAKKAGTASTFFTCTGDYDTNLEGEKNPWDEIDIEFLGKDTTQVQFNYYVNGQGGHEYMYDLGFDASEEFHNYGFRWTEDYICWFVDGEPVHKVEASEGNPMPAAAGRILMNYWCGTSEAEGWMGAYSDPGDEGPVYEWVKTSGDVYMSDIKEEEEGNVPEVPEGTEAQKLLFNGDSYESDAAEAAETVTLTYENIGGGSYQPASADIAAVAGEHNTFTAKIKNNGTEAVQARFDILGANQNPPPEGLNTAAVNLSAVKADGTQLRTDTDWGGSFIDLAAGEEAVVFITYNNADAVRGAVTTLNVFLDSARGDENTYSGSVTLSEMMFFTNEGAVQPGVPGGSDSSVQINGADIPVQGNDYTVTVGEDNAMHVTYTGIQGATYKNVNITDISAVAKDNNTFTAKVTNNGSETLTLRIDVMANEQVTPNTKACNISATMDGQAVYTDREWGGSTFEIAAGKTVTVKVVYDASYGPQSLQMMFDSSIYEDTAVHSGDVTVAEMAFSKASAPAPDPVPEPEPEQPGEGETEQPEQPGEGETEQPGEGGEEPEQPGEEEMTETPIDLTQDTIAGNVGEGNVYTAEVTEEGALNVAYTDLAGGQYENVKFSVAEIAGESTVFSLKVTNNGSEKVTLRINMQSATQVTENTNACNLSATMDGQEVYTDLQWGGSKFEIEAGKTVSIEVTFDATKDLQSIEFMIDSCIDGDTGVHSGDVTFSEMKLLAEKAEQPGEEETEQSEADAGAAA</sequence>
<dbReference type="PROSITE" id="PS51257">
    <property type="entry name" value="PROKAR_LIPOPROTEIN"/>
    <property type="match status" value="1"/>
</dbReference>
<feature type="domain" description="GH16" evidence="15">
    <location>
        <begin position="48"/>
        <end position="273"/>
    </location>
</feature>
<dbReference type="SUPFAM" id="SSF49899">
    <property type="entry name" value="Concanavalin A-like lectins/glucanases"/>
    <property type="match status" value="1"/>
</dbReference>
<feature type="signal peptide" evidence="14">
    <location>
        <begin position="1"/>
        <end position="27"/>
    </location>
</feature>
<dbReference type="InterPro" id="IPR044791">
    <property type="entry name" value="Beta-glucanase/XTH"/>
</dbReference>
<evidence type="ECO:0000313" key="16">
    <source>
        <dbReference type="EMBL" id="HIX50403.1"/>
    </source>
</evidence>
<dbReference type="AlphaFoldDB" id="A0A9D1W0R1"/>
<evidence type="ECO:0000256" key="3">
    <source>
        <dbReference type="ARBA" id="ARBA00011073"/>
    </source>
</evidence>
<gene>
    <name evidence="16" type="ORF">H9851_03885</name>
</gene>
<feature type="active site" description="Proton donor" evidence="12">
    <location>
        <position position="160"/>
    </location>
</feature>
<comment type="similarity">
    <text evidence="3">Belongs to the peptidase S8 family.</text>
</comment>
<organism evidence="16 17">
    <name type="scientific">Candidatus Borkfalkia faecavium</name>
    <dbReference type="NCBI Taxonomy" id="2838508"/>
    <lineage>
        <taxon>Bacteria</taxon>
        <taxon>Bacillati</taxon>
        <taxon>Bacillota</taxon>
        <taxon>Clostridia</taxon>
        <taxon>Christensenellales</taxon>
        <taxon>Christensenellaceae</taxon>
        <taxon>Candidatus Borkfalkia</taxon>
    </lineage>
</organism>
<evidence type="ECO:0000256" key="4">
    <source>
        <dbReference type="ARBA" id="ARBA00012690"/>
    </source>
</evidence>
<dbReference type="InterPro" id="IPR000757">
    <property type="entry name" value="Beta-glucanase-like"/>
</dbReference>
<reference evidence="16" key="2">
    <citation type="submission" date="2021-04" db="EMBL/GenBank/DDBJ databases">
        <authorList>
            <person name="Gilroy R."/>
        </authorList>
    </citation>
    <scope>NUCLEOTIDE SEQUENCE</scope>
    <source>
        <strain evidence="16">2189</strain>
    </source>
</reference>
<comment type="catalytic activity">
    <reaction evidence="1">
        <text>Hydrolysis of (1-&gt;4)-beta-D-glucosidic linkages in beta-D-glucans containing (1-&gt;3)- and (1-&gt;4)-bonds.</text>
        <dbReference type="EC" id="3.2.1.73"/>
    </reaction>
</comment>
<comment type="caution">
    <text evidence="16">The sequence shown here is derived from an EMBL/GenBank/DDBJ whole genome shotgun (WGS) entry which is preliminary data.</text>
</comment>
<dbReference type="GO" id="GO:0005975">
    <property type="term" value="P:carbohydrate metabolic process"/>
    <property type="evidence" value="ECO:0007669"/>
    <property type="project" value="InterPro"/>
</dbReference>
<dbReference type="Gene3D" id="2.60.120.200">
    <property type="match status" value="1"/>
</dbReference>